<sequence>MGRPQLILRNGQVTKNPNKRITQYVFHHEGSTFTIEHLVSKIEGGINYYFVEVVSKDQKKSTWKMNELTIPKYLLNL</sequence>
<reference evidence="1 2" key="1">
    <citation type="submission" date="2023-01" db="EMBL/GenBank/DDBJ databases">
        <title>Complete genome sequence of Muricauda aquimarina strain IFOP_LL357.</title>
        <authorList>
            <person name="Gajardo G."/>
            <person name="Ueki S."/>
            <person name="Maruyama F."/>
        </authorList>
    </citation>
    <scope>NUCLEOTIDE SEQUENCE [LARGE SCALE GENOMIC DNA]</scope>
    <source>
        <strain evidence="1 2">IFOP_LL357</strain>
    </source>
</reference>
<proteinExistence type="predicted"/>
<dbReference type="RefSeq" id="WP_224836869.1">
    <property type="nucleotide sequence ID" value="NZ_AP027268.1"/>
</dbReference>
<name>A0AA48HGM9_9FLAO</name>
<accession>A0AA48HGM9</accession>
<dbReference type="AlphaFoldDB" id="A0AA48HGM9"/>
<protein>
    <submittedName>
        <fullName evidence="1">Uncharacterized protein</fullName>
    </submittedName>
</protein>
<evidence type="ECO:0000313" key="1">
    <source>
        <dbReference type="EMBL" id="BDW94122.1"/>
    </source>
</evidence>
<dbReference type="EMBL" id="AP027268">
    <property type="protein sequence ID" value="BDW94122.1"/>
    <property type="molecule type" value="Genomic_DNA"/>
</dbReference>
<keyword evidence="2" id="KW-1185">Reference proteome</keyword>
<gene>
    <name evidence="1" type="ORF">MACH07_29540</name>
</gene>
<organism evidence="1 2">
    <name type="scientific">Flagellimonas marinaquae</name>
    <dbReference type="NCBI Taxonomy" id="254955"/>
    <lineage>
        <taxon>Bacteria</taxon>
        <taxon>Pseudomonadati</taxon>
        <taxon>Bacteroidota</taxon>
        <taxon>Flavobacteriia</taxon>
        <taxon>Flavobacteriales</taxon>
        <taxon>Flavobacteriaceae</taxon>
        <taxon>Flagellimonas</taxon>
    </lineage>
</organism>
<evidence type="ECO:0000313" key="2">
    <source>
        <dbReference type="Proteomes" id="UP001330184"/>
    </source>
</evidence>
<dbReference type="Proteomes" id="UP001330184">
    <property type="component" value="Chromosome"/>
</dbReference>